<dbReference type="Pfam" id="PF00454">
    <property type="entry name" value="PI3_PI4_kinase"/>
    <property type="match status" value="2"/>
</dbReference>
<dbReference type="GO" id="GO:0000407">
    <property type="term" value="C:phagophore assembly site"/>
    <property type="evidence" value="ECO:0007669"/>
    <property type="project" value="TreeGrafter"/>
</dbReference>
<evidence type="ECO:0000313" key="5">
    <source>
        <dbReference type="EMBL" id="OII73070.1"/>
    </source>
</evidence>
<dbReference type="OrthoDB" id="67688at2759"/>
<keyword evidence="1" id="KW-0808">Transferase</keyword>
<keyword evidence="6" id="KW-1185">Reference proteome</keyword>
<dbReference type="AlphaFoldDB" id="A0A1J4MFQ7"/>
<organism evidence="5 6">
    <name type="scientific">Cryptosporidium ubiquitum</name>
    <dbReference type="NCBI Taxonomy" id="857276"/>
    <lineage>
        <taxon>Eukaryota</taxon>
        <taxon>Sar</taxon>
        <taxon>Alveolata</taxon>
        <taxon>Apicomplexa</taxon>
        <taxon>Conoidasida</taxon>
        <taxon>Coccidia</taxon>
        <taxon>Eucoccidiorida</taxon>
        <taxon>Eimeriorina</taxon>
        <taxon>Cryptosporidiidae</taxon>
        <taxon>Cryptosporidium</taxon>
    </lineage>
</organism>
<dbReference type="PROSITE" id="PS00916">
    <property type="entry name" value="PI3_4_KINASE_2"/>
    <property type="match status" value="1"/>
</dbReference>
<dbReference type="InterPro" id="IPR018936">
    <property type="entry name" value="PI3/4_kinase_CS"/>
</dbReference>
<dbReference type="GO" id="GO:0034272">
    <property type="term" value="C:phosphatidylinositol 3-kinase complex, class III, type II"/>
    <property type="evidence" value="ECO:0007669"/>
    <property type="project" value="TreeGrafter"/>
</dbReference>
<dbReference type="PROSITE" id="PS51545">
    <property type="entry name" value="PIK_HELICAL"/>
    <property type="match status" value="1"/>
</dbReference>
<dbReference type="CDD" id="cd00864">
    <property type="entry name" value="PI3Ka"/>
    <property type="match status" value="1"/>
</dbReference>
<dbReference type="Gene3D" id="1.10.1070.11">
    <property type="entry name" value="Phosphatidylinositol 3-/4-kinase, catalytic domain"/>
    <property type="match status" value="1"/>
</dbReference>
<dbReference type="Gene3D" id="3.30.1010.10">
    <property type="entry name" value="Phosphatidylinositol 3-kinase Catalytic Subunit, Chain A, domain 4"/>
    <property type="match status" value="1"/>
</dbReference>
<evidence type="ECO:0000259" key="3">
    <source>
        <dbReference type="PROSITE" id="PS50290"/>
    </source>
</evidence>
<dbReference type="PANTHER" id="PTHR10048">
    <property type="entry name" value="PHOSPHATIDYLINOSITOL KINASE"/>
    <property type="match status" value="1"/>
</dbReference>
<dbReference type="RefSeq" id="XP_028874434.1">
    <property type="nucleotide sequence ID" value="XM_029019313.1"/>
</dbReference>
<dbReference type="CDD" id="cd00896">
    <property type="entry name" value="PI3Kc_III"/>
    <property type="match status" value="1"/>
</dbReference>
<dbReference type="InterPro" id="IPR036940">
    <property type="entry name" value="PI3/4_kinase_cat_sf"/>
</dbReference>
<dbReference type="GO" id="GO:0005777">
    <property type="term" value="C:peroxisome"/>
    <property type="evidence" value="ECO:0007669"/>
    <property type="project" value="TreeGrafter"/>
</dbReference>
<dbReference type="InterPro" id="IPR011009">
    <property type="entry name" value="Kinase-like_dom_sf"/>
</dbReference>
<dbReference type="InterPro" id="IPR042236">
    <property type="entry name" value="PI3K_accessory_sf"/>
</dbReference>
<dbReference type="InterPro" id="IPR015433">
    <property type="entry name" value="PI3/4_kinase"/>
</dbReference>
<protein>
    <submittedName>
        <fullName evidence="5">Phosphatidylinositol 3-root isoform</fullName>
    </submittedName>
</protein>
<dbReference type="EMBL" id="LRBP01000017">
    <property type="protein sequence ID" value="OII73070.1"/>
    <property type="molecule type" value="Genomic_DNA"/>
</dbReference>
<dbReference type="GO" id="GO:0016303">
    <property type="term" value="F:1-phosphatidylinositol-3-kinase activity"/>
    <property type="evidence" value="ECO:0007669"/>
    <property type="project" value="TreeGrafter"/>
</dbReference>
<dbReference type="Gene3D" id="1.25.40.70">
    <property type="entry name" value="Phosphatidylinositol 3-kinase, accessory domain (PIK)"/>
    <property type="match status" value="1"/>
</dbReference>
<dbReference type="InterPro" id="IPR057756">
    <property type="entry name" value="PI3-kinase_type3/VPS34_cat"/>
</dbReference>
<dbReference type="VEuPathDB" id="CryptoDB:cubi_02301"/>
<dbReference type="Proteomes" id="UP000186176">
    <property type="component" value="Unassembled WGS sequence"/>
</dbReference>
<gene>
    <name evidence="5" type="ORF">cubi_02301</name>
</gene>
<dbReference type="SMART" id="SM00146">
    <property type="entry name" value="PI3Kc"/>
    <property type="match status" value="1"/>
</dbReference>
<dbReference type="GO" id="GO:0005768">
    <property type="term" value="C:endosome"/>
    <property type="evidence" value="ECO:0007669"/>
    <property type="project" value="TreeGrafter"/>
</dbReference>
<dbReference type="SUPFAM" id="SSF48371">
    <property type="entry name" value="ARM repeat"/>
    <property type="match status" value="1"/>
</dbReference>
<feature type="domain" description="PI3K/PI4K catalytic" evidence="3">
    <location>
        <begin position="632"/>
        <end position="930"/>
    </location>
</feature>
<evidence type="ECO:0000256" key="1">
    <source>
        <dbReference type="ARBA" id="ARBA00022679"/>
    </source>
</evidence>
<accession>A0A1J4MFQ7</accession>
<evidence type="ECO:0000313" key="6">
    <source>
        <dbReference type="Proteomes" id="UP000186176"/>
    </source>
</evidence>
<comment type="caution">
    <text evidence="5">The sequence shown here is derived from an EMBL/GenBank/DDBJ whole genome shotgun (WGS) entry which is preliminary data.</text>
</comment>
<dbReference type="SUPFAM" id="SSF56112">
    <property type="entry name" value="Protein kinase-like (PK-like)"/>
    <property type="match status" value="1"/>
</dbReference>
<dbReference type="PANTHER" id="PTHR10048:SF7">
    <property type="entry name" value="PHOSPHATIDYLINOSITOL 3-KINASE CATALYTIC SUBUNIT TYPE 3"/>
    <property type="match status" value="1"/>
</dbReference>
<evidence type="ECO:0000256" key="2">
    <source>
        <dbReference type="ARBA" id="ARBA00022777"/>
    </source>
</evidence>
<dbReference type="GO" id="GO:0006897">
    <property type="term" value="P:endocytosis"/>
    <property type="evidence" value="ECO:0007669"/>
    <property type="project" value="TreeGrafter"/>
</dbReference>
<reference evidence="5 6" key="1">
    <citation type="submission" date="2016-10" db="EMBL/GenBank/DDBJ databases">
        <title>Reductive evolution of mitochondrial metabolism and differential evolution of invasion-related proteins in Cryptosporidium.</title>
        <authorList>
            <person name="Liu S."/>
            <person name="Roellig D.M."/>
            <person name="Guo Y."/>
            <person name="Li N."/>
            <person name="Frace M.A."/>
            <person name="Tang K."/>
            <person name="Zhang L."/>
            <person name="Feng Y."/>
            <person name="Xiao L."/>
        </authorList>
    </citation>
    <scope>NUCLEOTIDE SEQUENCE [LARGE SCALE GENOMIC DNA]</scope>
    <source>
        <strain evidence="5">39726</strain>
    </source>
</reference>
<dbReference type="PROSITE" id="PS50290">
    <property type="entry name" value="PI3_4_KINASE_3"/>
    <property type="match status" value="1"/>
</dbReference>
<dbReference type="GO" id="GO:0034271">
    <property type="term" value="C:phosphatidylinositol 3-kinase complex, class III, type I"/>
    <property type="evidence" value="ECO:0007669"/>
    <property type="project" value="TreeGrafter"/>
</dbReference>
<dbReference type="Pfam" id="PF00613">
    <property type="entry name" value="PI3Ka"/>
    <property type="match status" value="1"/>
</dbReference>
<dbReference type="InterPro" id="IPR000403">
    <property type="entry name" value="PI3/4_kinase_cat_dom"/>
</dbReference>
<dbReference type="InterPro" id="IPR016024">
    <property type="entry name" value="ARM-type_fold"/>
</dbReference>
<dbReference type="GO" id="GO:0048015">
    <property type="term" value="P:phosphatidylinositol-mediated signaling"/>
    <property type="evidence" value="ECO:0007669"/>
    <property type="project" value="TreeGrafter"/>
</dbReference>
<feature type="domain" description="PIK helical" evidence="4">
    <location>
        <begin position="271"/>
        <end position="459"/>
    </location>
</feature>
<evidence type="ECO:0000259" key="4">
    <source>
        <dbReference type="PROSITE" id="PS51545"/>
    </source>
</evidence>
<dbReference type="GeneID" id="39979092"/>
<dbReference type="InterPro" id="IPR001263">
    <property type="entry name" value="PI3K_accessory_dom"/>
</dbReference>
<proteinExistence type="predicted"/>
<dbReference type="SMART" id="SM00145">
    <property type="entry name" value="PI3Ka"/>
    <property type="match status" value="1"/>
</dbReference>
<name>A0A1J4MFQ7_9CRYT</name>
<sequence length="945" mass="110090">MNINIDYIAFSFEKIESKYSFMNMKYFPVALRIHCEQYLINSSGKIISDNKTAAQSQLIIIEKNMNKKDQGLYTNFEINMSIHGEINLSSFCNYTNIYIFKLLDENYLGSEEFIIGYSILLLNSAYYHENVSSIDLPILINCSEIFQEKLIYDINTQIYEILFLKEKLPQDKNHLNKVSNNLLGYLHLTLNFGEKMNFNPLIGERNISETKKLINCGPILNTISDYIDLSNTKVSEQRIDFTSLINNKRSLFDNFPYFSIDNSLIKNYFLNKEILELEKAINKLYIGYLTRLDNANMYENEFELIWKYRLYLIKFKAGIPMLLHFANLNDKSIMIEIDNLINWIIQTIKKPMNNCKNRILNIEDSLNLLSREYKEFLNIRKLAVENLEFYTKDELFLILPQLVQSLRYENGTNLMMLLKRKAMCDLKFCVELFWLLISEISTQEYPKVFEQTIYEIIEGLADYKNYNINGTVEESYCCKYHFCLEMIDLILCQIQFRATLLWIHRISVEDCKRERAEKKIQKFRSVLNDFELGKIPHSQSKISSRSTGIDKITVKLISSMKVMLEVENEFANFCSKKKNLISLKFICNYEFEHLKDFSLEMEEIELPLLNITNLSDLLLLPIDVNRALIGIVPSESFIIKSSQCPIILSCRMAILNSSNKKGNVQQNMPSDDTYESESIYPVVESKYMYKVGDDLRQDRLVIQLLEISYNLLNEWNAKSSAITYKVTPFSQFDGLIEFLEDFSSIGSIRKKYGKNCILNYWAGAYNTNINNIPHNVLATFINSCAAYSVVTFILGVGDRHLDNLLVGKNGHFLHVDFGYIFGEDPKPFPPPMKICSEMIEAMGGLNSSGFKLFVDKCCDCYRYIRRNSWLISNILLLMVDSGIKDLNSKPENNYAIILERIKEKFRLEQSEREAERYLREIIMTSSNALFPAVVDTLHDWALYWA</sequence>
<keyword evidence="2" id="KW-0418">Kinase</keyword>
<dbReference type="GO" id="GO:0000045">
    <property type="term" value="P:autophagosome assembly"/>
    <property type="evidence" value="ECO:0007669"/>
    <property type="project" value="TreeGrafter"/>
</dbReference>